<dbReference type="GO" id="GO:0005930">
    <property type="term" value="C:axoneme"/>
    <property type="evidence" value="ECO:0007669"/>
    <property type="project" value="UniProtKB-SubCell"/>
</dbReference>
<dbReference type="Proteomes" id="UP000612055">
    <property type="component" value="Unassembled WGS sequence"/>
</dbReference>
<gene>
    <name evidence="3" type="ORF">HYH03_010442</name>
</gene>
<evidence type="ECO:0000256" key="1">
    <source>
        <dbReference type="ARBA" id="ARBA00004430"/>
    </source>
</evidence>
<dbReference type="Gene3D" id="3.80.10.10">
    <property type="entry name" value="Ribonuclease Inhibitor"/>
    <property type="match status" value="1"/>
</dbReference>
<comment type="subcellular location">
    <subcellularLocation>
        <location evidence="1">Cytoplasm</location>
        <location evidence="1">Cytoskeleton</location>
        <location evidence="1">Cilium axoneme</location>
    </subcellularLocation>
</comment>
<evidence type="ECO:0000313" key="3">
    <source>
        <dbReference type="EMBL" id="KAG2491234.1"/>
    </source>
</evidence>
<protein>
    <submittedName>
        <fullName evidence="3">Uncharacterized protein</fullName>
    </submittedName>
</protein>
<reference evidence="3" key="1">
    <citation type="journal article" date="2020" name="bioRxiv">
        <title>Comparative genomics of Chlamydomonas.</title>
        <authorList>
            <person name="Craig R.J."/>
            <person name="Hasan A.R."/>
            <person name="Ness R.W."/>
            <person name="Keightley P.D."/>
        </authorList>
    </citation>
    <scope>NUCLEOTIDE SEQUENCE</scope>
    <source>
        <strain evidence="3">CCAP 11/70</strain>
    </source>
</reference>
<name>A0A835XWR2_9CHLO</name>
<dbReference type="EMBL" id="JAEHOE010000055">
    <property type="protein sequence ID" value="KAG2491234.1"/>
    <property type="molecule type" value="Genomic_DNA"/>
</dbReference>
<accession>A0A835XWR2</accession>
<dbReference type="InterPro" id="IPR032675">
    <property type="entry name" value="LRR_dom_sf"/>
</dbReference>
<feature type="compositionally biased region" description="Low complexity" evidence="2">
    <location>
        <begin position="172"/>
        <end position="183"/>
    </location>
</feature>
<proteinExistence type="predicted"/>
<keyword evidence="4" id="KW-1185">Reference proteome</keyword>
<evidence type="ECO:0000256" key="2">
    <source>
        <dbReference type="SAM" id="MobiDB-lite"/>
    </source>
</evidence>
<organism evidence="3 4">
    <name type="scientific">Edaphochlamys debaryana</name>
    <dbReference type="NCBI Taxonomy" id="47281"/>
    <lineage>
        <taxon>Eukaryota</taxon>
        <taxon>Viridiplantae</taxon>
        <taxon>Chlorophyta</taxon>
        <taxon>core chlorophytes</taxon>
        <taxon>Chlorophyceae</taxon>
        <taxon>CS clade</taxon>
        <taxon>Chlamydomonadales</taxon>
        <taxon>Chlamydomonadales incertae sedis</taxon>
        <taxon>Edaphochlamys</taxon>
    </lineage>
</organism>
<feature type="region of interest" description="Disordered" evidence="2">
    <location>
        <begin position="172"/>
        <end position="225"/>
    </location>
</feature>
<evidence type="ECO:0000313" key="4">
    <source>
        <dbReference type="Proteomes" id="UP000612055"/>
    </source>
</evidence>
<dbReference type="AlphaFoldDB" id="A0A835XWR2"/>
<dbReference type="SUPFAM" id="SSF52047">
    <property type="entry name" value="RNI-like"/>
    <property type="match status" value="1"/>
</dbReference>
<sequence>MECTSPALLVLRDANILESVLRNHEETELLALRRVCKDALRGYDAAKKSLRVEHTALVRIFPKSGPLVVELATVAALGRGCRPLELALTLKDGRMPHVLTTFARVAQRTSAFPTTSLTLRMELLSPDSAASVATAFPSLRQLRLMHGDDAAMGSAAEGLALLVDGRASLDGSQAADSSSGASLTPGNERDVANPDGRNTGPAGSSGPCQPQPFPPSLTGLQELCLSGRGPLPPSRLTAFLDLTARLPALTSLELAGDLTSVVHVSSLWPLLRLRSLSLPGVPRELRVGGDPDGMTVLSALTRLAVGALADRQPPADAALPIPAAPLGQDRPLCVLPPRLAEYSLRSVQRWGAREQALVPLIHLAGLAGAPGLARLDLTGVSADLHVFLISRLTGLQQLVMPDADLVLHSGISQLAELTQLVARDMYFTRSGWALQPGGWIAAQQAQGGAPRAAAVGAAAPPWVLLWLGSDSQDPGAGAGDDGSAKDVLCGEGRGYLQSAHSPTRLRVSGPYPGSLRADALLRLSALRELEAPASTLLLGQDGLTALSTLTSIWVGRMETSPPDVAQPPTGVAARPVSRLPPRLHRLEVGTQLPLASCAALGPVPPTTQEVIAPLPSITMLSPVDHVSDWGRATPLGPAADRRVASFLSSLPEPPTTLTVALGPRPPRPPHEPAPAQPSRWQLGPVACSAYALGPGRGDGAEADVAQGHVSWLAALGSMPLRRLELTRIRLCPADVRALVTHLPLLEVLTLSLCELPDPSSLLLLAGLRRLQQLELDCGAWFGGFSGDDWSHFDCRLAPLCVWEEARRGDAGLPATPAPGAAVQVSPAEAGATAAETDGRACCSQCAERGGGAVPAGTAKALLELCVAAPDSLRRVRLEQWGCGRSGPALALRVLVRELAPQLEAAGRGGLELET</sequence>
<comment type="caution">
    <text evidence="3">The sequence shown here is derived from an EMBL/GenBank/DDBJ whole genome shotgun (WGS) entry which is preliminary data.</text>
</comment>